<dbReference type="InterPro" id="IPR014710">
    <property type="entry name" value="RmlC-like_jellyroll"/>
</dbReference>
<accession>A0ABY9GI01</accession>
<dbReference type="SUPFAM" id="SSF51182">
    <property type="entry name" value="RmlC-like cupins"/>
    <property type="match status" value="1"/>
</dbReference>
<keyword evidence="3" id="KW-1185">Reference proteome</keyword>
<proteinExistence type="predicted"/>
<evidence type="ECO:0000313" key="2">
    <source>
        <dbReference type="EMBL" id="WLH15121.1"/>
    </source>
</evidence>
<organism evidence="2 3">
    <name type="scientific">Pseudomonas hefeiensis</name>
    <dbReference type="NCBI Taxonomy" id="2738125"/>
    <lineage>
        <taxon>Bacteria</taxon>
        <taxon>Pseudomonadati</taxon>
        <taxon>Pseudomonadota</taxon>
        <taxon>Gammaproteobacteria</taxon>
        <taxon>Pseudomonadales</taxon>
        <taxon>Pseudomonadaceae</taxon>
        <taxon>Pseudomonas</taxon>
    </lineage>
</organism>
<dbReference type="RefSeq" id="WP_305389890.1">
    <property type="nucleotide sequence ID" value="NZ_CP117426.1"/>
</dbReference>
<dbReference type="Gene3D" id="2.60.120.10">
    <property type="entry name" value="Jelly Rolls"/>
    <property type="match status" value="1"/>
</dbReference>
<sequence>MNRSAIISIFEDTNWKDFPGAPEIKYFDVEGSITEPGPFIARVKLPAGLEATPHSHLAPFAERNTVISGVLYVGVGETFDRASCVPLKPGGVVVFPPGLSHFTWNEHETIVQVHGEGPWISTATK</sequence>
<evidence type="ECO:0000259" key="1">
    <source>
        <dbReference type="Pfam" id="PF00190"/>
    </source>
</evidence>
<reference evidence="2 3" key="1">
    <citation type="submission" date="2023-02" db="EMBL/GenBank/DDBJ databases">
        <title>Evolution of Hrp T3SS in non-pathogenic Pseudomonas fluorescens.</title>
        <authorList>
            <person name="Liao K."/>
            <person name="Wei H."/>
            <person name="Gu Y."/>
        </authorList>
    </citation>
    <scope>NUCLEOTIDE SEQUENCE [LARGE SCALE GENOMIC DNA]</scope>
    <source>
        <strain evidence="2 3">FP205</strain>
    </source>
</reference>
<dbReference type="CDD" id="cd06989">
    <property type="entry name" value="cupin_DRT102"/>
    <property type="match status" value="1"/>
</dbReference>
<dbReference type="InterPro" id="IPR011051">
    <property type="entry name" value="RmlC_Cupin_sf"/>
</dbReference>
<protein>
    <submittedName>
        <fullName evidence="2">Cupin domain-containing protein</fullName>
    </submittedName>
</protein>
<dbReference type="Proteomes" id="UP001230339">
    <property type="component" value="Chromosome"/>
</dbReference>
<evidence type="ECO:0000313" key="3">
    <source>
        <dbReference type="Proteomes" id="UP001230339"/>
    </source>
</evidence>
<feature type="domain" description="Cupin type-1" evidence="1">
    <location>
        <begin position="41"/>
        <end position="110"/>
    </location>
</feature>
<dbReference type="Pfam" id="PF00190">
    <property type="entry name" value="Cupin_1"/>
    <property type="match status" value="1"/>
</dbReference>
<dbReference type="InterPro" id="IPR006045">
    <property type="entry name" value="Cupin_1"/>
</dbReference>
<name>A0ABY9GI01_9PSED</name>
<gene>
    <name evidence="2" type="ORF">PSH57_12855</name>
</gene>
<dbReference type="EMBL" id="CP117449">
    <property type="protein sequence ID" value="WLH15121.1"/>
    <property type="molecule type" value="Genomic_DNA"/>
</dbReference>